<dbReference type="Ensembl" id="ENSACLT00000011715.2">
    <property type="protein sequence ID" value="ENSACLP00000011430.1"/>
    <property type="gene ID" value="ENSACLG00000007736.2"/>
</dbReference>
<evidence type="ECO:0000256" key="9">
    <source>
        <dbReference type="SAM" id="MobiDB-lite"/>
    </source>
</evidence>
<feature type="coiled-coil region" evidence="8">
    <location>
        <begin position="716"/>
        <end position="743"/>
    </location>
</feature>
<reference evidence="14" key="2">
    <citation type="submission" date="2023-03" db="EMBL/GenBank/DDBJ databases">
        <authorList>
            <consortium name="Wellcome Sanger Institute Data Sharing"/>
        </authorList>
    </citation>
    <scope>NUCLEOTIDE SEQUENCE [LARGE SCALE GENOMIC DNA]</scope>
</reference>
<evidence type="ECO:0000256" key="2">
    <source>
        <dbReference type="ARBA" id="ARBA00004496"/>
    </source>
</evidence>
<evidence type="ECO:0000256" key="4">
    <source>
        <dbReference type="ARBA" id="ARBA00022692"/>
    </source>
</evidence>
<keyword evidence="7 10" id="KW-0472">Membrane</keyword>
<feature type="coiled-coil region" evidence="8">
    <location>
        <begin position="373"/>
        <end position="487"/>
    </location>
</feature>
<evidence type="ECO:0000256" key="7">
    <source>
        <dbReference type="ARBA" id="ARBA00023136"/>
    </source>
</evidence>
<dbReference type="Pfam" id="PF14662">
    <property type="entry name" value="KASH_CCD"/>
    <property type="match status" value="1"/>
</dbReference>
<feature type="compositionally biased region" description="Polar residues" evidence="9">
    <location>
        <begin position="1284"/>
        <end position="1298"/>
    </location>
</feature>
<dbReference type="GeneTree" id="ENSGT00530000063722"/>
<evidence type="ECO:0000256" key="10">
    <source>
        <dbReference type="SAM" id="Phobius"/>
    </source>
</evidence>
<reference evidence="13 14" key="1">
    <citation type="submission" date="2018-05" db="EMBL/GenBank/DDBJ databases">
        <authorList>
            <person name="Datahose"/>
        </authorList>
    </citation>
    <scope>NUCLEOTIDE SEQUENCE</scope>
</reference>
<keyword evidence="5 10" id="KW-1133">Transmembrane helix</keyword>
<sequence length="1460" mass="161910">MDYCTPQPSRRHNPVDSICRKLQTIQWRGDREPNSPFQIPKLSSNSYDSPQCGLRHNLEAILKKGTLHRDNREKEKTREMGMPSRAASQHSSVLLTTPSTPTCNRSTPANVTYTITSTLGERRCADGSDLRQVKTWQGYCSTPTGQSKDSPYFTFTRGPQSAQPDSERPSRSPPLSRNFTQSRSTLSYNVNFSSADNTNPAECELPYPALVVKRLSMGDGGPSVASEKGKENMAEISLICEENLLDTIFHACDTQRRGKVYVSHIVDYLRHTTSRSSEDSGLEELCNMLDPEHKDVSIDLDTYHAVMREWIDDCRNNGERPTEDDITQESVKLRDSLCARRSMLFNVTSGSLEAFGGEASRVEFETSELVYCVADLQMSNQKLQEEVKKLKQVVESMEESNQKLAEENEELHNQAKINQQLAQKEKMLKEEVEEMKATLSCTEEGRARASAHSKHVERENQSLIAKIASLQEENFKVTMETDELQRRITELCDINADLQMQIHSFDAVISEKDAVIVEKSRQIDELKAAVEEYSSITELLRVDKNKLERQMQMILPDLAGASLSLSVAYRMNQSSSGSLQTELALAQSPLEAPHGVDYLSTTSFASPLDETLDREVLLMLQGPSPEHMALEFKNLINKLKRDFRKETDSVLTSVRVLLDDHTQTEGDTSLQTVQAELDARRADWVLSLDQLAQYTDSLEKELIKMAGNMRRSRTEILHLSVRVQEQENQKRQLCEELEQLKTPQDSREASCQTPALEEEVGDDLDWDEEFAIQDFLKNELAERNCQVHDGQREERLEETGDKITDRGEEEDAEERWTVVDSGGEGDVRDTSTPLSVVTVEAQSGQGTVGEGRGSAACSESEPEVTCQPLQEDAVVPLSSHSQAVSVTQPEADALPDLPHSENNGAEACENGQSDSCGPAETLRNSPDQNQTITPVSTPPTAADMVSPNSTSPGSDETISQTESQPTSVDHEGEEKRGKVDSTAGDMSYIKSLSQDQSASRSPAEDSTSLLPVLVEEEETVQDGAAGVPKAEPSTAGTGRLISSKPTTLSDSSPPQSASSVTHTSQSGSGMASTVSGPSHSEELTRTVEAVKEHKVQEDQNVASMATDTETEMLVIPDTFKDKNNLSPSDKEIEAEFQRLALGFKCDMFTLEKRLRLEERSRDLAEENVRKEVSSCQGLLQALSPLCDNDNQSMEIIQRLQKNLDILIQSMTRVSSRSEMLGAIHQESRIGKAVEVMIQHVENLRRLYTKEHAELLELRETLMQNERSFGSQTEKDDFRERRKQSSQYNKTARRSSMITISRAGPGNMHFDTSKTQDGSEVESERLTRRSPWNVAGKITARPPLKRFSSSVPWVDTEEPSLVMKGPSPSSSPTSTEPGAAQSLSHSLTSSRTAAAVARGGRGLWLWLAMMVLLAGLLALLASLVMQPAVDAAPVGTGDSWMTIQQLLWPYTGLRYNGQPPV</sequence>
<dbReference type="InterPro" id="IPR028168">
    <property type="entry name" value="KASH5_CC"/>
</dbReference>
<feature type="region of interest" description="Disordered" evidence="9">
    <location>
        <begin position="1266"/>
        <end position="1327"/>
    </location>
</feature>
<feature type="domain" description="Protein KASH5 EF-hand-like" evidence="11">
    <location>
        <begin position="247"/>
        <end position="311"/>
    </location>
</feature>
<keyword evidence="3" id="KW-0963">Cytoplasm</keyword>
<evidence type="ECO:0000256" key="5">
    <source>
        <dbReference type="ARBA" id="ARBA00022989"/>
    </source>
</evidence>
<evidence type="ECO:0000259" key="12">
    <source>
        <dbReference type="Pfam" id="PF14662"/>
    </source>
</evidence>
<evidence type="ECO:0008006" key="15">
    <source>
        <dbReference type="Google" id="ProtNLM"/>
    </source>
</evidence>
<feature type="region of interest" description="Disordered" evidence="9">
    <location>
        <begin position="892"/>
        <end position="985"/>
    </location>
</feature>
<feature type="compositionally biased region" description="Polar residues" evidence="9">
    <location>
        <begin position="946"/>
        <end position="967"/>
    </location>
</feature>
<feature type="compositionally biased region" description="Polar residues" evidence="9">
    <location>
        <begin position="1060"/>
        <end position="1078"/>
    </location>
</feature>
<protein>
    <recommendedName>
        <fullName evidence="15">Lymphoid-restricted membrane protein</fullName>
    </recommendedName>
</protein>
<feature type="compositionally biased region" description="Polar residues" evidence="9">
    <location>
        <begin position="139"/>
        <end position="149"/>
    </location>
</feature>
<dbReference type="InterPro" id="IPR008677">
    <property type="entry name" value="MRVI1"/>
</dbReference>
<evidence type="ECO:0000256" key="3">
    <source>
        <dbReference type="ARBA" id="ARBA00022490"/>
    </source>
</evidence>
<dbReference type="PANTHER" id="PTHR15352">
    <property type="entry name" value="LYMPHOID-RESTRICTED MEMBRANE PROTEIN, JAW1"/>
    <property type="match status" value="1"/>
</dbReference>
<feature type="transmembrane region" description="Helical" evidence="10">
    <location>
        <begin position="1402"/>
        <end position="1423"/>
    </location>
</feature>
<dbReference type="Bgee" id="ENSACLG00000007736">
    <property type="expression patterns" value="Expressed in camera-type eye and 4 other cell types or tissues"/>
</dbReference>
<accession>A0A3P8P339</accession>
<proteinExistence type="predicted"/>
<keyword evidence="14" id="KW-1185">Reference proteome</keyword>
<evidence type="ECO:0000313" key="14">
    <source>
        <dbReference type="Proteomes" id="UP000265100"/>
    </source>
</evidence>
<feature type="compositionally biased region" description="Basic and acidic residues" evidence="9">
    <location>
        <begin position="789"/>
        <end position="806"/>
    </location>
</feature>
<feature type="region of interest" description="Disordered" evidence="9">
    <location>
        <begin position="1018"/>
        <end position="1083"/>
    </location>
</feature>
<reference evidence="13" key="3">
    <citation type="submission" date="2025-08" db="UniProtKB">
        <authorList>
            <consortium name="Ensembl"/>
        </authorList>
    </citation>
    <scope>IDENTIFICATION</scope>
</reference>
<keyword evidence="4 10" id="KW-0812">Transmembrane</keyword>
<dbReference type="InterPro" id="IPR039508">
    <property type="entry name" value="KASH5_EF-hand-like_dom"/>
</dbReference>
<feature type="compositionally biased region" description="Basic and acidic residues" evidence="9">
    <location>
        <begin position="968"/>
        <end position="979"/>
    </location>
</feature>
<dbReference type="Pfam" id="PF05781">
    <property type="entry name" value="MRVI1"/>
    <property type="match status" value="1"/>
</dbReference>
<feature type="region of interest" description="Disordered" evidence="9">
    <location>
        <begin position="1356"/>
        <end position="1385"/>
    </location>
</feature>
<dbReference type="GO" id="GO:0005789">
    <property type="term" value="C:endoplasmic reticulum membrane"/>
    <property type="evidence" value="ECO:0007669"/>
    <property type="project" value="TreeGrafter"/>
</dbReference>
<evidence type="ECO:0000256" key="8">
    <source>
        <dbReference type="SAM" id="Coils"/>
    </source>
</evidence>
<dbReference type="Pfam" id="PF14658">
    <property type="entry name" value="EF-hand_9"/>
    <property type="match status" value="1"/>
</dbReference>
<name>A0A3P8P339_ASTCA</name>
<feature type="compositionally biased region" description="Low complexity" evidence="9">
    <location>
        <begin position="1365"/>
        <end position="1374"/>
    </location>
</feature>
<feature type="compositionally biased region" description="Low complexity" evidence="9">
    <location>
        <begin position="1049"/>
        <end position="1059"/>
    </location>
</feature>
<organism evidence="13 14">
    <name type="scientific">Astatotilapia calliptera</name>
    <name type="common">Eastern happy</name>
    <name type="synonym">Chromis callipterus</name>
    <dbReference type="NCBI Taxonomy" id="8154"/>
    <lineage>
        <taxon>Eukaryota</taxon>
        <taxon>Metazoa</taxon>
        <taxon>Chordata</taxon>
        <taxon>Craniata</taxon>
        <taxon>Vertebrata</taxon>
        <taxon>Euteleostomi</taxon>
        <taxon>Actinopterygii</taxon>
        <taxon>Neopterygii</taxon>
        <taxon>Teleostei</taxon>
        <taxon>Neoteleostei</taxon>
        <taxon>Acanthomorphata</taxon>
        <taxon>Ovalentaria</taxon>
        <taxon>Cichlomorphae</taxon>
        <taxon>Cichliformes</taxon>
        <taxon>Cichlidae</taxon>
        <taxon>African cichlids</taxon>
        <taxon>Pseudocrenilabrinae</taxon>
        <taxon>Haplochromini</taxon>
        <taxon>Astatotilapia</taxon>
    </lineage>
</organism>
<feature type="compositionally biased region" description="Basic and acidic residues" evidence="9">
    <location>
        <begin position="70"/>
        <end position="79"/>
    </location>
</feature>
<feature type="region of interest" description="Disordered" evidence="9">
    <location>
        <begin position="789"/>
        <end position="865"/>
    </location>
</feature>
<evidence type="ECO:0000256" key="1">
    <source>
        <dbReference type="ARBA" id="ARBA00004167"/>
    </source>
</evidence>
<reference evidence="13" key="4">
    <citation type="submission" date="2025-09" db="UniProtKB">
        <authorList>
            <consortium name="Ensembl"/>
        </authorList>
    </citation>
    <scope>IDENTIFICATION</scope>
</reference>
<feature type="region of interest" description="Disordered" evidence="9">
    <location>
        <begin position="70"/>
        <end position="93"/>
    </location>
</feature>
<evidence type="ECO:0000259" key="11">
    <source>
        <dbReference type="Pfam" id="PF14658"/>
    </source>
</evidence>
<feature type="compositionally biased region" description="Polar residues" evidence="9">
    <location>
        <begin position="922"/>
        <end position="939"/>
    </location>
</feature>
<feature type="domain" description="KASH5-like coiled-coil" evidence="12">
    <location>
        <begin position="365"/>
        <end position="553"/>
    </location>
</feature>
<keyword evidence="6 8" id="KW-0175">Coiled coil</keyword>
<feature type="compositionally biased region" description="Polar residues" evidence="9">
    <location>
        <begin position="830"/>
        <end position="845"/>
    </location>
</feature>
<comment type="subcellular location">
    <subcellularLocation>
        <location evidence="2">Cytoplasm</location>
    </subcellularLocation>
    <subcellularLocation>
        <location evidence="1">Membrane</location>
        <topology evidence="1">Single-pass membrane protein</topology>
    </subcellularLocation>
</comment>
<dbReference type="PANTHER" id="PTHR15352:SF3">
    <property type="entry name" value="INOSITOL 1,4,5-TRIPHOSPHATE RECEPTOR ASSOCIATED 2"/>
    <property type="match status" value="1"/>
</dbReference>
<dbReference type="Proteomes" id="UP000265100">
    <property type="component" value="Chromosome 17"/>
</dbReference>
<feature type="region of interest" description="Disordered" evidence="9">
    <location>
        <begin position="139"/>
        <end position="180"/>
    </location>
</feature>
<evidence type="ECO:0000256" key="6">
    <source>
        <dbReference type="ARBA" id="ARBA00023054"/>
    </source>
</evidence>
<evidence type="ECO:0000313" key="13">
    <source>
        <dbReference type="Ensembl" id="ENSACLP00000011430.1"/>
    </source>
</evidence>